<gene>
    <name evidence="1" type="ORF">PAPYR_9053</name>
</gene>
<evidence type="ECO:0000313" key="2">
    <source>
        <dbReference type="Proteomes" id="UP001141327"/>
    </source>
</evidence>
<dbReference type="Proteomes" id="UP001141327">
    <property type="component" value="Unassembled WGS sequence"/>
</dbReference>
<evidence type="ECO:0000313" key="1">
    <source>
        <dbReference type="EMBL" id="KAJ4455920.1"/>
    </source>
</evidence>
<proteinExistence type="predicted"/>
<keyword evidence="2" id="KW-1185">Reference proteome</keyword>
<organism evidence="1 2">
    <name type="scientific">Paratrimastix pyriformis</name>
    <dbReference type="NCBI Taxonomy" id="342808"/>
    <lineage>
        <taxon>Eukaryota</taxon>
        <taxon>Metamonada</taxon>
        <taxon>Preaxostyla</taxon>
        <taxon>Paratrimastigidae</taxon>
        <taxon>Paratrimastix</taxon>
    </lineage>
</organism>
<accession>A0ABQ8U9F0</accession>
<sequence>MGSYHRPSSNSLKDQNPQQPPFRGSLLCIIACVYLLPWDRDTVADAIFALVESIGFYSTVSHLLRSLLVLDSRDSGLQQKSEPIEFSSRSLFAHSADLKFRSFLSVPSPRAVCSPRDHLALIPVSEGAGCWSLLTGTRWLAAVGCCDTKCMCIRGDGGREFHSKDGSVARKTLVPK</sequence>
<reference evidence="1" key="1">
    <citation type="journal article" date="2022" name="bioRxiv">
        <title>Genomics of Preaxostyla Flagellates Illuminates Evolutionary Transitions and the Path Towards Mitochondrial Loss.</title>
        <authorList>
            <person name="Novak L.V.F."/>
            <person name="Treitli S.C."/>
            <person name="Pyrih J."/>
            <person name="Halakuc P."/>
            <person name="Pipaliya S.V."/>
            <person name="Vacek V."/>
            <person name="Brzon O."/>
            <person name="Soukal P."/>
            <person name="Eme L."/>
            <person name="Dacks J.B."/>
            <person name="Karnkowska A."/>
            <person name="Elias M."/>
            <person name="Hampl V."/>
        </authorList>
    </citation>
    <scope>NUCLEOTIDE SEQUENCE</scope>
    <source>
        <strain evidence="1">RCP-MX</strain>
    </source>
</reference>
<protein>
    <submittedName>
        <fullName evidence="1">Uncharacterized protein</fullName>
    </submittedName>
</protein>
<name>A0ABQ8U9F0_9EUKA</name>
<comment type="caution">
    <text evidence="1">The sequence shown here is derived from an EMBL/GenBank/DDBJ whole genome shotgun (WGS) entry which is preliminary data.</text>
</comment>
<dbReference type="EMBL" id="JAPMOS010000089">
    <property type="protein sequence ID" value="KAJ4455920.1"/>
    <property type="molecule type" value="Genomic_DNA"/>
</dbReference>